<keyword evidence="2" id="KW-1185">Reference proteome</keyword>
<gene>
    <name evidence="1" type="ORF">BC938DRAFT_481053</name>
</gene>
<evidence type="ECO:0000313" key="1">
    <source>
        <dbReference type="EMBL" id="RUS34352.1"/>
    </source>
</evidence>
<dbReference type="EMBL" id="RBNJ01000562">
    <property type="protein sequence ID" value="RUS34352.1"/>
    <property type="molecule type" value="Genomic_DNA"/>
</dbReference>
<name>A0A433QX16_9FUNG</name>
<reference evidence="1 2" key="1">
    <citation type="journal article" date="2018" name="New Phytol.">
        <title>Phylogenomics of Endogonaceae and evolution of mycorrhizas within Mucoromycota.</title>
        <authorList>
            <person name="Chang Y."/>
            <person name="Desiro A."/>
            <person name="Na H."/>
            <person name="Sandor L."/>
            <person name="Lipzen A."/>
            <person name="Clum A."/>
            <person name="Barry K."/>
            <person name="Grigoriev I.V."/>
            <person name="Martin F.M."/>
            <person name="Stajich J.E."/>
            <person name="Smith M.E."/>
            <person name="Bonito G."/>
            <person name="Spatafora J.W."/>
        </authorList>
    </citation>
    <scope>NUCLEOTIDE SEQUENCE [LARGE SCALE GENOMIC DNA]</scope>
    <source>
        <strain evidence="1 2">AD002</strain>
    </source>
</reference>
<protein>
    <submittedName>
        <fullName evidence="1">Uncharacterized protein</fullName>
    </submittedName>
</protein>
<evidence type="ECO:0000313" key="2">
    <source>
        <dbReference type="Proteomes" id="UP000274822"/>
    </source>
</evidence>
<proteinExistence type="predicted"/>
<dbReference type="Proteomes" id="UP000274822">
    <property type="component" value="Unassembled WGS sequence"/>
</dbReference>
<sequence length="224" mass="25550">MNGARTHEWRSNPSLYAGMASESSRSTNPYGRIPRCMQEWRQNHHALPTPTVESLAVLLKRRNGVRIITLYQPLPSNPSLYSLKRRNVVRIITLYQPLPSNPSLYSLKRRNVVESLAVFTETQEWRQNHHALPTPTVESLAVFTETQEWRQNHHALPSNPSLNPLLYIPPHSSFAFFILSSPHRFFTSSIPSLPPFTPSLHSLPSTLHSLTPFVPSSLPHSRRP</sequence>
<organism evidence="1 2">
    <name type="scientific">Jimgerdemannia flammicorona</name>
    <dbReference type="NCBI Taxonomy" id="994334"/>
    <lineage>
        <taxon>Eukaryota</taxon>
        <taxon>Fungi</taxon>
        <taxon>Fungi incertae sedis</taxon>
        <taxon>Mucoromycota</taxon>
        <taxon>Mucoromycotina</taxon>
        <taxon>Endogonomycetes</taxon>
        <taxon>Endogonales</taxon>
        <taxon>Endogonaceae</taxon>
        <taxon>Jimgerdemannia</taxon>
    </lineage>
</organism>
<comment type="caution">
    <text evidence="1">The sequence shown here is derived from an EMBL/GenBank/DDBJ whole genome shotgun (WGS) entry which is preliminary data.</text>
</comment>
<dbReference type="AlphaFoldDB" id="A0A433QX16"/>
<accession>A0A433QX16</accession>